<gene>
    <name evidence="2" type="ORF">MARPO_0109s0025</name>
</gene>
<dbReference type="Proteomes" id="UP000244005">
    <property type="component" value="Unassembled WGS sequence"/>
</dbReference>
<evidence type="ECO:0000256" key="1">
    <source>
        <dbReference type="SAM" id="MobiDB-lite"/>
    </source>
</evidence>
<dbReference type="EMBL" id="KZ772781">
    <property type="protein sequence ID" value="PTQ31593.1"/>
    <property type="molecule type" value="Genomic_DNA"/>
</dbReference>
<name>A0A2R6WCM4_MARPO</name>
<feature type="compositionally biased region" description="Low complexity" evidence="1">
    <location>
        <begin position="104"/>
        <end position="119"/>
    </location>
</feature>
<sequence>MRPSITGNGHTAYQTIQPRHTEKLSSQDFPPRGAPRFSALRNPLLRSVVTACSGDLRWCAAQHDKGVVATSTQTTELHLGRSLIEHATKLIEQRSEMANKTCASSRFRTSTRPRMSSSTELAGKARTLERRGRRSSREKGSLRFCARDEFRSLGLGESGNLARKDSSVAPSLTPARPPIQGRRGRFPRAHGFRGSEIRLLSNAMAGPEISGAGRSRMCHRNSIGTLRRFGMRWPTYDFRLGRKRIRHRILFRKQKG</sequence>
<accession>A0A2R6WCM4</accession>
<feature type="compositionally biased region" description="Basic and acidic residues" evidence="1">
    <location>
        <begin position="126"/>
        <end position="140"/>
    </location>
</feature>
<evidence type="ECO:0000313" key="2">
    <source>
        <dbReference type="EMBL" id="PTQ31593.1"/>
    </source>
</evidence>
<dbReference type="AlphaFoldDB" id="A0A2R6WCM4"/>
<proteinExistence type="predicted"/>
<feature type="region of interest" description="Disordered" evidence="1">
    <location>
        <begin position="101"/>
        <end position="140"/>
    </location>
</feature>
<organism evidence="2 3">
    <name type="scientific">Marchantia polymorpha</name>
    <name type="common">Common liverwort</name>
    <name type="synonym">Marchantia aquatica</name>
    <dbReference type="NCBI Taxonomy" id="3197"/>
    <lineage>
        <taxon>Eukaryota</taxon>
        <taxon>Viridiplantae</taxon>
        <taxon>Streptophyta</taxon>
        <taxon>Embryophyta</taxon>
        <taxon>Marchantiophyta</taxon>
        <taxon>Marchantiopsida</taxon>
        <taxon>Marchantiidae</taxon>
        <taxon>Marchantiales</taxon>
        <taxon>Marchantiaceae</taxon>
        <taxon>Marchantia</taxon>
    </lineage>
</organism>
<reference evidence="3" key="1">
    <citation type="journal article" date="2017" name="Cell">
        <title>Insights into land plant evolution garnered from the Marchantia polymorpha genome.</title>
        <authorList>
            <person name="Bowman J.L."/>
            <person name="Kohchi T."/>
            <person name="Yamato K.T."/>
            <person name="Jenkins J."/>
            <person name="Shu S."/>
            <person name="Ishizaki K."/>
            <person name="Yamaoka S."/>
            <person name="Nishihama R."/>
            <person name="Nakamura Y."/>
            <person name="Berger F."/>
            <person name="Adam C."/>
            <person name="Aki S.S."/>
            <person name="Althoff F."/>
            <person name="Araki T."/>
            <person name="Arteaga-Vazquez M.A."/>
            <person name="Balasubrmanian S."/>
            <person name="Barry K."/>
            <person name="Bauer D."/>
            <person name="Boehm C.R."/>
            <person name="Briginshaw L."/>
            <person name="Caballero-Perez J."/>
            <person name="Catarino B."/>
            <person name="Chen F."/>
            <person name="Chiyoda S."/>
            <person name="Chovatia M."/>
            <person name="Davies K.M."/>
            <person name="Delmans M."/>
            <person name="Demura T."/>
            <person name="Dierschke T."/>
            <person name="Dolan L."/>
            <person name="Dorantes-Acosta A.E."/>
            <person name="Eklund D.M."/>
            <person name="Florent S.N."/>
            <person name="Flores-Sandoval E."/>
            <person name="Fujiyama A."/>
            <person name="Fukuzawa H."/>
            <person name="Galik B."/>
            <person name="Grimanelli D."/>
            <person name="Grimwood J."/>
            <person name="Grossniklaus U."/>
            <person name="Hamada T."/>
            <person name="Haseloff J."/>
            <person name="Hetherington A.J."/>
            <person name="Higo A."/>
            <person name="Hirakawa Y."/>
            <person name="Hundley H.N."/>
            <person name="Ikeda Y."/>
            <person name="Inoue K."/>
            <person name="Inoue S.I."/>
            <person name="Ishida S."/>
            <person name="Jia Q."/>
            <person name="Kakita M."/>
            <person name="Kanazawa T."/>
            <person name="Kawai Y."/>
            <person name="Kawashima T."/>
            <person name="Kennedy M."/>
            <person name="Kinose K."/>
            <person name="Kinoshita T."/>
            <person name="Kohara Y."/>
            <person name="Koide E."/>
            <person name="Komatsu K."/>
            <person name="Kopischke S."/>
            <person name="Kubo M."/>
            <person name="Kyozuka J."/>
            <person name="Lagercrantz U."/>
            <person name="Lin S.S."/>
            <person name="Lindquist E."/>
            <person name="Lipzen A.M."/>
            <person name="Lu C.W."/>
            <person name="De Luna E."/>
            <person name="Martienssen R.A."/>
            <person name="Minamino N."/>
            <person name="Mizutani M."/>
            <person name="Mizutani M."/>
            <person name="Mochizuki N."/>
            <person name="Monte I."/>
            <person name="Mosher R."/>
            <person name="Nagasaki H."/>
            <person name="Nakagami H."/>
            <person name="Naramoto S."/>
            <person name="Nishitani K."/>
            <person name="Ohtani M."/>
            <person name="Okamoto T."/>
            <person name="Okumura M."/>
            <person name="Phillips J."/>
            <person name="Pollak B."/>
            <person name="Reinders A."/>
            <person name="Rovekamp M."/>
            <person name="Sano R."/>
            <person name="Sawa S."/>
            <person name="Schmid M.W."/>
            <person name="Shirakawa M."/>
            <person name="Solano R."/>
            <person name="Spunde A."/>
            <person name="Suetsugu N."/>
            <person name="Sugano S."/>
            <person name="Sugiyama A."/>
            <person name="Sun R."/>
            <person name="Suzuki Y."/>
            <person name="Takenaka M."/>
            <person name="Takezawa D."/>
            <person name="Tomogane H."/>
            <person name="Tsuzuki M."/>
            <person name="Ueda T."/>
            <person name="Umeda M."/>
            <person name="Ward J.M."/>
            <person name="Watanabe Y."/>
            <person name="Yazaki K."/>
            <person name="Yokoyama R."/>
            <person name="Yoshitake Y."/>
            <person name="Yotsui I."/>
            <person name="Zachgo S."/>
            <person name="Schmutz J."/>
        </authorList>
    </citation>
    <scope>NUCLEOTIDE SEQUENCE [LARGE SCALE GENOMIC DNA]</scope>
    <source>
        <strain evidence="3">Tak-1</strain>
    </source>
</reference>
<protein>
    <submittedName>
        <fullName evidence="2">Uncharacterized protein</fullName>
    </submittedName>
</protein>
<evidence type="ECO:0000313" key="3">
    <source>
        <dbReference type="Proteomes" id="UP000244005"/>
    </source>
</evidence>
<feature type="region of interest" description="Disordered" evidence="1">
    <location>
        <begin position="161"/>
        <end position="188"/>
    </location>
</feature>
<keyword evidence="3" id="KW-1185">Reference proteome</keyword>